<dbReference type="RefSeq" id="XP_031858561.1">
    <property type="nucleotide sequence ID" value="XM_032007207.1"/>
</dbReference>
<dbReference type="EMBL" id="CP144055">
    <property type="protein sequence ID" value="WWD18789.1"/>
    <property type="molecule type" value="Genomic_DNA"/>
</dbReference>
<dbReference type="KEGG" id="ksn:43591375"/>
<feature type="region of interest" description="Disordered" evidence="1">
    <location>
        <begin position="46"/>
        <end position="146"/>
    </location>
</feature>
<name>A0A5M6BS42_9TREE</name>
<evidence type="ECO:0000313" key="2">
    <source>
        <dbReference type="EMBL" id="WWD18789.1"/>
    </source>
</evidence>
<protein>
    <submittedName>
        <fullName evidence="2">Uncharacterized protein</fullName>
    </submittedName>
</protein>
<proteinExistence type="predicted"/>
<accession>A0A5M6BS42</accession>
<evidence type="ECO:0000256" key="1">
    <source>
        <dbReference type="SAM" id="MobiDB-lite"/>
    </source>
</evidence>
<reference evidence="2" key="1">
    <citation type="submission" date="2017-08" db="EMBL/GenBank/DDBJ databases">
        <authorList>
            <person name="Cuomo C."/>
            <person name="Billmyre B."/>
            <person name="Heitman J."/>
        </authorList>
    </citation>
    <scope>NUCLEOTIDE SEQUENCE</scope>
    <source>
        <strain evidence="2">CBS 12478</strain>
    </source>
</reference>
<feature type="compositionally biased region" description="Basic and acidic residues" evidence="1">
    <location>
        <begin position="73"/>
        <end position="85"/>
    </location>
</feature>
<evidence type="ECO:0000313" key="3">
    <source>
        <dbReference type="Proteomes" id="UP000322225"/>
    </source>
</evidence>
<reference evidence="2" key="2">
    <citation type="submission" date="2024-01" db="EMBL/GenBank/DDBJ databases">
        <title>Comparative genomics of Cryptococcus and Kwoniella reveals pathogenesis evolution and contrasting modes of karyotype evolution via chromosome fusion or intercentromeric recombination.</title>
        <authorList>
            <person name="Coelho M.A."/>
            <person name="David-Palma M."/>
            <person name="Shea T."/>
            <person name="Bowers K."/>
            <person name="McGinley-Smith S."/>
            <person name="Mohammad A.W."/>
            <person name="Gnirke A."/>
            <person name="Yurkov A.M."/>
            <person name="Nowrousian M."/>
            <person name="Sun S."/>
            <person name="Cuomo C.A."/>
            <person name="Heitman J."/>
        </authorList>
    </citation>
    <scope>NUCLEOTIDE SEQUENCE</scope>
    <source>
        <strain evidence="2">CBS 12478</strain>
    </source>
</reference>
<dbReference type="Proteomes" id="UP000322225">
    <property type="component" value="Chromosome 5"/>
</dbReference>
<feature type="compositionally biased region" description="Basic and acidic residues" evidence="1">
    <location>
        <begin position="49"/>
        <end position="59"/>
    </location>
</feature>
<dbReference type="AlphaFoldDB" id="A0A5M6BS42"/>
<keyword evidence="3" id="KW-1185">Reference proteome</keyword>
<organism evidence="2 3">
    <name type="scientific">Kwoniella shandongensis</name>
    <dbReference type="NCBI Taxonomy" id="1734106"/>
    <lineage>
        <taxon>Eukaryota</taxon>
        <taxon>Fungi</taxon>
        <taxon>Dikarya</taxon>
        <taxon>Basidiomycota</taxon>
        <taxon>Agaricomycotina</taxon>
        <taxon>Tremellomycetes</taxon>
        <taxon>Tremellales</taxon>
        <taxon>Cryptococcaceae</taxon>
        <taxon>Kwoniella</taxon>
    </lineage>
</organism>
<sequence length="394" mass="43490">MSWSNGLHTTAGPYNEDPATFFFQCEHNFELHGPCEHTVAHHSSLSDVSDNKADQRIAETPKQTKAGKRKKKKSEESEREEEPKPRVKRTRGPCRTFRKAERAKGPPTWLEGPWNASSAKHPPPVDPSALSSGSQHHDRPRRMPPIHTDESEIHQYARNGPLLPQQDGVMSTLWATPDMAAAGLFEDPLATLGLPCETDNIYVATATLQTIGPTFPSPSSPTSLQNLAVIVEPQQSIEHDQTSAVGQDDLFWFNSPDLDLTSIFSLLEEFEARPEEDKARFFPADDLVCDPSYEATSYSSDAALTVQGSTQQSCLECFDEVRSAAPPSPATDARSEASISYRASAPESPKSAAYASELPRTLRREAISINRRRREVAISRLVVYAPPFLPPTLT</sequence>
<gene>
    <name evidence="2" type="ORF">CI109_103244</name>
</gene>
<dbReference type="GeneID" id="43591375"/>
<feature type="region of interest" description="Disordered" evidence="1">
    <location>
        <begin position="325"/>
        <end position="356"/>
    </location>
</feature>